<dbReference type="PANTHER" id="PTHR35510">
    <property type="entry name" value="DBH-LIKE MONOOXYGENASE"/>
    <property type="match status" value="1"/>
</dbReference>
<accession>A0ABC8TT77</accession>
<comment type="caution">
    <text evidence="1">The sequence shown here is derived from an EMBL/GenBank/DDBJ whole genome shotgun (WGS) entry which is preliminary data.</text>
</comment>
<evidence type="ECO:0000313" key="1">
    <source>
        <dbReference type="EMBL" id="CAK9170668.1"/>
    </source>
</evidence>
<dbReference type="PANTHER" id="PTHR35510:SF1">
    <property type="entry name" value="DBH-LIKE MONOOXYGENASE"/>
    <property type="match status" value="1"/>
</dbReference>
<gene>
    <name evidence="1" type="ORF">ILEXP_LOCUS40166</name>
</gene>
<organism evidence="1 2">
    <name type="scientific">Ilex paraguariensis</name>
    <name type="common">yerba mate</name>
    <dbReference type="NCBI Taxonomy" id="185542"/>
    <lineage>
        <taxon>Eukaryota</taxon>
        <taxon>Viridiplantae</taxon>
        <taxon>Streptophyta</taxon>
        <taxon>Embryophyta</taxon>
        <taxon>Tracheophyta</taxon>
        <taxon>Spermatophyta</taxon>
        <taxon>Magnoliopsida</taxon>
        <taxon>eudicotyledons</taxon>
        <taxon>Gunneridae</taxon>
        <taxon>Pentapetalae</taxon>
        <taxon>asterids</taxon>
        <taxon>campanulids</taxon>
        <taxon>Aquifoliales</taxon>
        <taxon>Aquifoliaceae</taxon>
        <taxon>Ilex</taxon>
    </lineage>
</organism>
<dbReference type="EMBL" id="CAUOFW020005547">
    <property type="protein sequence ID" value="CAK9170668.1"/>
    <property type="molecule type" value="Genomic_DNA"/>
</dbReference>
<dbReference type="Proteomes" id="UP001642360">
    <property type="component" value="Unassembled WGS sequence"/>
</dbReference>
<dbReference type="AlphaFoldDB" id="A0ABC8TT77"/>
<evidence type="ECO:0000313" key="2">
    <source>
        <dbReference type="Proteomes" id="UP001642360"/>
    </source>
</evidence>
<reference evidence="1 2" key="1">
    <citation type="submission" date="2024-02" db="EMBL/GenBank/DDBJ databases">
        <authorList>
            <person name="Vignale AGUSTIN F."/>
            <person name="Sosa J E."/>
            <person name="Modenutti C."/>
        </authorList>
    </citation>
    <scope>NUCLEOTIDE SEQUENCE [LARGE SCALE GENOMIC DNA]</scope>
</reference>
<keyword evidence="2" id="KW-1185">Reference proteome</keyword>
<name>A0ABC8TT77_9AQUA</name>
<protein>
    <submittedName>
        <fullName evidence="1">Uncharacterized protein</fullName>
    </submittedName>
</protein>
<proteinExistence type="predicted"/>
<sequence length="236" mass="26133">MKGFLPLKLKRKDLEEINDDFSDFSLSSPARKIRRLDAELPLPPIMEEEELEIPPAYGQQTIPTSNVGPVIEELPTVPVNEERSIVLFKPMNSPLLQLPSTFSVSVDPDLISGFKNADQVLWSSKSSPLKSAEDDVVKQDLNSVATNDLLAVVPWVPSPFPTTSEAQVFQTDASDLMEAEVIEASAMDVEDKNVGVDQRPGNEFGGISEGLHPWQQQHCMIPQPPQNASTPLVWYR</sequence>